<proteinExistence type="predicted"/>
<organism evidence="1 2">
    <name type="scientific">Bifidobacterium pullorum subsp. saeculare</name>
    <dbReference type="NCBI Taxonomy" id="78257"/>
    <lineage>
        <taxon>Bacteria</taxon>
        <taxon>Bacillati</taxon>
        <taxon>Actinomycetota</taxon>
        <taxon>Actinomycetes</taxon>
        <taxon>Bifidobacteriales</taxon>
        <taxon>Bifidobacteriaceae</taxon>
        <taxon>Bifidobacterium</taxon>
    </lineage>
</organism>
<reference evidence="1" key="1">
    <citation type="submission" date="2020-08" db="EMBL/GenBank/DDBJ databases">
        <authorList>
            <person name="Cejkova D."/>
            <person name="Kubasova T."/>
            <person name="Jahodarova E."/>
            <person name="Rychlik I."/>
        </authorList>
    </citation>
    <scope>NUCLEOTIDE SEQUENCE</scope>
    <source>
        <strain evidence="1">An836</strain>
    </source>
</reference>
<comment type="caution">
    <text evidence="1">The sequence shown here is derived from an EMBL/GenBank/DDBJ whole genome shotgun (WGS) entry which is preliminary data.</text>
</comment>
<keyword evidence="2" id="KW-1185">Reference proteome</keyword>
<dbReference type="EMBL" id="JACLYU010000001">
    <property type="protein sequence ID" value="MBM6698962.1"/>
    <property type="molecule type" value="Genomic_DNA"/>
</dbReference>
<evidence type="ECO:0000313" key="2">
    <source>
        <dbReference type="Proteomes" id="UP000718821"/>
    </source>
</evidence>
<accession>A0A938WWH7</accession>
<dbReference type="AlphaFoldDB" id="A0A938WWH7"/>
<sequence>MSQVLEDALYELRAEVLNPLRDTSQYLSAEAYVHVETQPAVATANQIPQPDADSLLAMKSSDTFEHILARQRQRLASLGFTGSIHVDFDRSRNMPVLQAITSIVLEITNNIMKHGEPGRYVLTVVGHGNTAHILAANAIRRGESFDNELIPTPESLRFLVDSCNGTICVNTDDGEWTMSITIPVP</sequence>
<evidence type="ECO:0000313" key="1">
    <source>
        <dbReference type="EMBL" id="MBM6698962.1"/>
    </source>
</evidence>
<protein>
    <submittedName>
        <fullName evidence="1">Uncharacterized protein</fullName>
    </submittedName>
</protein>
<dbReference type="Proteomes" id="UP000718821">
    <property type="component" value="Unassembled WGS sequence"/>
</dbReference>
<name>A0A938WWH7_9BIFI</name>
<gene>
    <name evidence="1" type="ORF">H7U32_01190</name>
</gene>
<reference evidence="1" key="2">
    <citation type="journal article" date="2021" name="Sci. Rep.">
        <title>The distribution of antibiotic resistance genes in chicken gut microbiota commensals.</title>
        <authorList>
            <person name="Juricova H."/>
            <person name="Matiasovicova J."/>
            <person name="Kubasova T."/>
            <person name="Cejkova D."/>
            <person name="Rychlik I."/>
        </authorList>
    </citation>
    <scope>NUCLEOTIDE SEQUENCE</scope>
    <source>
        <strain evidence="1">An836</strain>
    </source>
</reference>
<dbReference type="RefSeq" id="WP_204467285.1">
    <property type="nucleotide sequence ID" value="NZ_JACLYU010000001.1"/>
</dbReference>